<reference evidence="2" key="1">
    <citation type="submission" date="2020-01" db="EMBL/GenBank/DDBJ databases">
        <title>Genome Sequencing of Three Apophysomyces-Like Fungal Strains Confirms a Novel Fungal Genus in the Mucoromycota with divergent Burkholderia-like Endosymbiotic Bacteria.</title>
        <authorList>
            <person name="Stajich J.E."/>
            <person name="Macias A.M."/>
            <person name="Carter-House D."/>
            <person name="Lovett B."/>
            <person name="Kasson L.R."/>
            <person name="Berry K."/>
            <person name="Grigoriev I."/>
            <person name="Chang Y."/>
            <person name="Spatafora J."/>
            <person name="Kasson M.T."/>
        </authorList>
    </citation>
    <scope>NUCLEOTIDE SEQUENCE</scope>
    <source>
        <strain evidence="2">NRRL A-21654</strain>
    </source>
</reference>
<keyword evidence="3" id="KW-1185">Reference proteome</keyword>
<feature type="region of interest" description="Disordered" evidence="1">
    <location>
        <begin position="85"/>
        <end position="110"/>
    </location>
</feature>
<feature type="compositionally biased region" description="Basic and acidic residues" evidence="1">
    <location>
        <begin position="85"/>
        <end position="106"/>
    </location>
</feature>
<accession>A0A8H7BZ08</accession>
<feature type="region of interest" description="Disordered" evidence="1">
    <location>
        <begin position="594"/>
        <end position="646"/>
    </location>
</feature>
<evidence type="ECO:0000313" key="3">
    <source>
        <dbReference type="Proteomes" id="UP000605846"/>
    </source>
</evidence>
<dbReference type="AlphaFoldDB" id="A0A8H7BZ08"/>
<feature type="region of interest" description="Disordered" evidence="1">
    <location>
        <begin position="402"/>
        <end position="423"/>
    </location>
</feature>
<dbReference type="EMBL" id="JABAYA010000009">
    <property type="protein sequence ID" value="KAF7731600.1"/>
    <property type="molecule type" value="Genomic_DNA"/>
</dbReference>
<name>A0A8H7BZ08_9FUNG</name>
<feature type="region of interest" description="Disordered" evidence="1">
    <location>
        <begin position="501"/>
        <end position="525"/>
    </location>
</feature>
<organism evidence="2 3">
    <name type="scientific">Apophysomyces ossiformis</name>
    <dbReference type="NCBI Taxonomy" id="679940"/>
    <lineage>
        <taxon>Eukaryota</taxon>
        <taxon>Fungi</taxon>
        <taxon>Fungi incertae sedis</taxon>
        <taxon>Mucoromycota</taxon>
        <taxon>Mucoromycotina</taxon>
        <taxon>Mucoromycetes</taxon>
        <taxon>Mucorales</taxon>
        <taxon>Mucorineae</taxon>
        <taxon>Mucoraceae</taxon>
        <taxon>Apophysomyces</taxon>
    </lineage>
</organism>
<dbReference type="OrthoDB" id="2291053at2759"/>
<dbReference type="Proteomes" id="UP000605846">
    <property type="component" value="Unassembled WGS sequence"/>
</dbReference>
<gene>
    <name evidence="2" type="ORF">EC973_009364</name>
</gene>
<evidence type="ECO:0000256" key="1">
    <source>
        <dbReference type="SAM" id="MobiDB-lite"/>
    </source>
</evidence>
<evidence type="ECO:0000313" key="2">
    <source>
        <dbReference type="EMBL" id="KAF7731600.1"/>
    </source>
</evidence>
<sequence length="646" mass="71097">MSDSRLPGKLVIPSQAIARKPSVSQEQNIDEPDATAISEIRPCITCTDPTIQQNTTITWDGIRDNDQSLHNVLIEIDAQDLETIDSPKSRHSQIEEETKLSGKDLLEDPEGNRAYSISLSAIENDEQSPPEHHESAIESPEADESGDEFGAFGDFSDLENNECNGLKKSYAEVINVRYVTGQRDTNEVANEKMPMIYDIERTIAAWRVALSKTFGEPARLDSYTEDYVTTIQRLVLQEATEFTWAAVMHSMGDDTGVPKVKWHNSETEKIYLAALHCQRDESNRAFTPSILHIDSIAHKDEELHIISTQSPQPIQKLDTPVSPSSKSSSRFSFSFSKLLPHISTSILPRSPTSAPRSPFNIRSSIDAIDTSESASPKNFAIPTFSMNIPSYNNESNEHLQLSTHNRTQSDMSHSDKEANELSHGTSLAQTLLPAKERFQCANKEFPALDGKTEAHTTALIDTNLETIVSNSVDTISGGMFNQEDADVVLYDTRVFHGSLTPLIPSPQQPETVSSPTPHHTDHRRHTTPAQIISFWEDTLLCEATSKDTAHGGSLKERAASCDFDTPKPTMLHAVSSASKNFADNEEELEFGDFAGASDSNPPDDFGKLPITGTNTGAMNGPPNTVSANDSEDDWGEWAGPGEDLMQ</sequence>
<feature type="compositionally biased region" description="Polar residues" evidence="1">
    <location>
        <begin position="611"/>
        <end position="628"/>
    </location>
</feature>
<proteinExistence type="predicted"/>
<feature type="region of interest" description="Disordered" evidence="1">
    <location>
        <begin position="1"/>
        <end position="28"/>
    </location>
</feature>
<protein>
    <submittedName>
        <fullName evidence="2">Uncharacterized protein</fullName>
    </submittedName>
</protein>
<comment type="caution">
    <text evidence="2">The sequence shown here is derived from an EMBL/GenBank/DDBJ whole genome shotgun (WGS) entry which is preliminary data.</text>
</comment>
<feature type="compositionally biased region" description="Polar residues" evidence="1">
    <location>
        <begin position="402"/>
        <end position="411"/>
    </location>
</feature>
<feature type="region of interest" description="Disordered" evidence="1">
    <location>
        <begin position="123"/>
        <end position="154"/>
    </location>
</feature>